<dbReference type="PROSITE" id="PS51257">
    <property type="entry name" value="PROKAR_LIPOPROTEIN"/>
    <property type="match status" value="1"/>
</dbReference>
<sequence length="345" mass="39304">MNRKLFVWTALMFAAVLLFASCDKNALEAPKPKVEDEIKGHDEWNKIKLVMRMGKMSADNKFVEAYDESYQNVIPVKQVIEIGRAAGGTGSVQIQSALKEFQVIKGSNVYYTLEMLYYDRKGRLMNEQFCTCPAKKELQMLPIHQHFFTISDKDFSGKEAYPTTLDGKEIDEFGKSGGTRPSFQQLQKLTKTVFNYSYRDTDPVDKTIGDTYQDEKTGKSRTVDRIRKGRSLDASVPYDRVGLKGYFRFVRADIRFQMRIDLVHVLPGDKYIGRGEGGLLDFDERHPAWSVSDVILKLPFRVVADADNNIDVYVKELAKVLGKDEKDVAAILKSSDIKVQKGFRM</sequence>
<protein>
    <recommendedName>
        <fullName evidence="4">Lipoprotein</fullName>
    </recommendedName>
</protein>
<evidence type="ECO:0008006" key="4">
    <source>
        <dbReference type="Google" id="ProtNLM"/>
    </source>
</evidence>
<dbReference type="AlphaFoldDB" id="E7RPD4"/>
<dbReference type="Proteomes" id="UP000005580">
    <property type="component" value="Unassembled WGS sequence"/>
</dbReference>
<evidence type="ECO:0000313" key="3">
    <source>
        <dbReference type="Proteomes" id="UP000005580"/>
    </source>
</evidence>
<dbReference type="STRING" id="28134.SAMN05444288_1859"/>
<dbReference type="EMBL" id="AEPE02000003">
    <property type="protein sequence ID" value="EFZ37577.1"/>
    <property type="molecule type" value="Genomic_DNA"/>
</dbReference>
<evidence type="ECO:0000256" key="1">
    <source>
        <dbReference type="SAM" id="SignalP"/>
    </source>
</evidence>
<proteinExistence type="predicted"/>
<dbReference type="HOGENOM" id="CLU_076529_0_0_10"/>
<accession>E7RPD4</accession>
<keyword evidence="3" id="KW-1185">Reference proteome</keyword>
<organism evidence="2 3">
    <name type="scientific">Hoylesella oralis ATCC 33269</name>
    <dbReference type="NCBI Taxonomy" id="873533"/>
    <lineage>
        <taxon>Bacteria</taxon>
        <taxon>Pseudomonadati</taxon>
        <taxon>Bacteroidota</taxon>
        <taxon>Bacteroidia</taxon>
        <taxon>Bacteroidales</taxon>
        <taxon>Prevotellaceae</taxon>
        <taxon>Hoylesella</taxon>
    </lineage>
</organism>
<evidence type="ECO:0000313" key="2">
    <source>
        <dbReference type="EMBL" id="EFZ37577.1"/>
    </source>
</evidence>
<reference evidence="2" key="1">
    <citation type="submission" date="2011-01" db="EMBL/GenBank/DDBJ databases">
        <authorList>
            <person name="Muzny D."/>
            <person name="Qin X."/>
            <person name="Buhay C."/>
            <person name="Dugan-Rocha S."/>
            <person name="Ding Y."/>
            <person name="Chen G."/>
            <person name="Hawes A."/>
            <person name="Holder M."/>
            <person name="Jhangiani S."/>
            <person name="Johnson A."/>
            <person name="Khan Z."/>
            <person name="Li Z."/>
            <person name="Liu W."/>
            <person name="Liu X."/>
            <person name="Perez L."/>
            <person name="Shen H."/>
            <person name="Wang Q."/>
            <person name="Watt J."/>
            <person name="Xi L."/>
            <person name="Xin Y."/>
            <person name="Zhou J."/>
            <person name="Deng J."/>
            <person name="Jiang H."/>
            <person name="Liu Y."/>
            <person name="Qu J."/>
            <person name="Song X.-Z."/>
            <person name="Zhang L."/>
            <person name="Villasana D."/>
            <person name="Johnson A."/>
            <person name="Liu J."/>
            <person name="Liyanage D."/>
            <person name="Lorensuhewa L."/>
            <person name="Robinson T."/>
            <person name="Song A."/>
            <person name="Song B.-B."/>
            <person name="Dinh H."/>
            <person name="Thornton R."/>
            <person name="Coyle M."/>
            <person name="Francisco L."/>
            <person name="Jackson L."/>
            <person name="Javaid M."/>
            <person name="Korchina V."/>
            <person name="Kovar C."/>
            <person name="Mata R."/>
            <person name="Mathew T."/>
            <person name="Ngo R."/>
            <person name="Nguyen L."/>
            <person name="Nguyen N."/>
            <person name="Okwuonu G."/>
            <person name="Ongeri F."/>
            <person name="Pham C."/>
            <person name="Simmons D."/>
            <person name="Wilczek-Boney K."/>
            <person name="Hale W."/>
            <person name="Jakkamsetti A."/>
            <person name="Pham P."/>
            <person name="Ruth R."/>
            <person name="San Lucas F."/>
            <person name="Warren J."/>
            <person name="Zhang J."/>
            <person name="Zhao Z."/>
            <person name="Zhou C."/>
            <person name="Zhu D."/>
            <person name="Lee S."/>
            <person name="Bess C."/>
            <person name="Blankenburg K."/>
            <person name="Forbes L."/>
            <person name="Fu Q."/>
            <person name="Gubbala S."/>
            <person name="Hirani K."/>
            <person name="Jayaseelan J.C."/>
            <person name="Lara F."/>
            <person name="Munidasa M."/>
            <person name="Palculict T."/>
            <person name="Patil S."/>
            <person name="Pu L.-L."/>
            <person name="Saada N."/>
            <person name="Tang L."/>
            <person name="Weissenberger G."/>
            <person name="Zhu Y."/>
            <person name="Hemphill L."/>
            <person name="Shang Y."/>
            <person name="Youmans B."/>
            <person name="Ayvaz T."/>
            <person name="Ross M."/>
            <person name="Santibanez J."/>
            <person name="Aqrawi P."/>
            <person name="Gross S."/>
            <person name="Joshi V."/>
            <person name="Fowler G."/>
            <person name="Nazareth L."/>
            <person name="Reid J."/>
            <person name="Worley K."/>
            <person name="Petrosino J."/>
            <person name="Highlander S."/>
            <person name="Gibbs R."/>
        </authorList>
    </citation>
    <scope>NUCLEOTIDE SEQUENCE [LARGE SCALE GENOMIC DNA]</scope>
    <source>
        <strain evidence="2">ATCC 33269</strain>
    </source>
</reference>
<name>E7RPD4_9BACT</name>
<feature type="signal peptide" evidence="1">
    <location>
        <begin position="1"/>
        <end position="20"/>
    </location>
</feature>
<feature type="chain" id="PRO_5003221574" description="Lipoprotein" evidence="1">
    <location>
        <begin position="21"/>
        <end position="345"/>
    </location>
</feature>
<comment type="caution">
    <text evidence="2">The sequence shown here is derived from an EMBL/GenBank/DDBJ whole genome shotgun (WGS) entry which is preliminary data.</text>
</comment>
<gene>
    <name evidence="2" type="ORF">HMPREF0663_11035</name>
</gene>
<dbReference type="RefSeq" id="WP_004368261.1">
    <property type="nucleotide sequence ID" value="NZ_GL833116.1"/>
</dbReference>
<keyword evidence="1" id="KW-0732">Signal</keyword>